<dbReference type="GO" id="GO:0004519">
    <property type="term" value="F:endonuclease activity"/>
    <property type="evidence" value="ECO:0007669"/>
    <property type="project" value="UniProtKB-KW"/>
</dbReference>
<dbReference type="AlphaFoldDB" id="A0AAQ3UFB4"/>
<keyword evidence="1" id="KW-0645">Protease</keyword>
<reference evidence="12 13" key="1">
    <citation type="submission" date="2024-02" db="EMBL/GenBank/DDBJ databases">
        <title>High-quality chromosome-scale genome assembly of Pensacola bahiagrass (Paspalum notatum Flugge var. saurae).</title>
        <authorList>
            <person name="Vega J.M."/>
            <person name="Podio M."/>
            <person name="Orjuela J."/>
            <person name="Siena L.A."/>
            <person name="Pessino S.C."/>
            <person name="Combes M.C."/>
            <person name="Mariac C."/>
            <person name="Albertini E."/>
            <person name="Pupilli F."/>
            <person name="Ortiz J.P.A."/>
            <person name="Leblanc O."/>
        </authorList>
    </citation>
    <scope>NUCLEOTIDE SEQUENCE [LARGE SCALE GENOMIC DNA]</scope>
    <source>
        <strain evidence="12">R1</strain>
        <tissue evidence="12">Leaf</tissue>
    </source>
</reference>
<dbReference type="GO" id="GO:0008233">
    <property type="term" value="F:peptidase activity"/>
    <property type="evidence" value="ECO:0007669"/>
    <property type="project" value="UniProtKB-KW"/>
</dbReference>
<evidence type="ECO:0000256" key="1">
    <source>
        <dbReference type="ARBA" id="ARBA00022670"/>
    </source>
</evidence>
<dbReference type="InterPro" id="IPR021109">
    <property type="entry name" value="Peptidase_aspartic_dom_sf"/>
</dbReference>
<name>A0AAQ3UFB4_PASNO</name>
<keyword evidence="13" id="KW-1185">Reference proteome</keyword>
<dbReference type="Gene3D" id="1.10.340.70">
    <property type="match status" value="1"/>
</dbReference>
<dbReference type="InterPro" id="IPR036397">
    <property type="entry name" value="RNaseH_sf"/>
</dbReference>
<keyword evidence="3" id="KW-0548">Nucleotidyltransferase</keyword>
<feature type="region of interest" description="Disordered" evidence="9">
    <location>
        <begin position="122"/>
        <end position="147"/>
    </location>
</feature>
<keyword evidence="6" id="KW-0378">Hydrolase</keyword>
<dbReference type="EMBL" id="CP144752">
    <property type="protein sequence ID" value="WVZ90589.1"/>
    <property type="molecule type" value="Genomic_DNA"/>
</dbReference>
<dbReference type="SUPFAM" id="SSF53098">
    <property type="entry name" value="Ribonuclease H-like"/>
    <property type="match status" value="1"/>
</dbReference>
<sequence>MNQDIKYLLDEMSKHFDDQDALIVKRLVDHDTKLEQRFVDHEGVIGQRLSDLDSKWGHRFATLSTDTAGRVSHVETAAANMEEWRQEMEASVEDMHLEVKKLSKHWDRAVMDQATLAPGIMGATPSAAVRPPAGSTADTASGHRQEQHHRVDGFGVITTLLPHPVKGMRTTPPSPTPPIHHTDDRRHVWESGGDSSSVGRLPKLQFPMKRWRVLLGVKMRDVLILIFLPITHREHQSLCHFLPRQVNALLKIVALLILFVPRRLKIAGLLFVLIAGPRGSVTNALLSGLEIINVLNLFNFMCCKKSWSCFSQRLTRTLSIDAIGGSISGHSFCLQGDIQHLLVVILVDSGSSHTLLSSTLASRLVGVQSVPSELEVQVANGQILQCTAQLPQLPWSVQGCQFQTDVKVLTLSSYDMILGLDWLSSFSPMRVHWHHKWMSIPYHGSNVLLLGDNAVLPKDSLLHIYSVDTQDNQQPVSPLLPAVQLLLDEFSEVFAVPNTLPPPRSCDHRIPLIPGAAPVNIRPYRLAPALKNEVEMQVKEMLDNGFIQKSSSPFSSSVLLVKKKDNTWCFCVDYRQLNAITVKGKYPVPIIDELLDELVHAKWFSKLDLRSGFHQVRLSPGEEYKTAFQTHMGHYEFCVMPFGLTGAPGTFQDAMNSTLAPYLRQFVLVFFDDILIYSPSLEDHLHHLRLVFELLAQDSWKVKLSKCEFAQQQIHYLGHVISSQGVSTDPNKVSAIAQWPIPSSVKELRSFLGLVGYYHKFVPHFGIIAQPLTALLKKHAIFVWTADHTASFMALQQALCLALVLALPDFSLPFVIETDASGHGIGAVLMQQGHPIAYISKALGPRSQGLSTYEKEYMAILMAIQQWRSYLQHNTFHIFTDQKSLIQLSEQRLHTPWQQKVFTKLLGLDYKLVYKKGVDNRVADALSRHPNAPLQCAAVTTVTPQWISQVQDGYPLDPDTMTILSKLSIDPQAVPGFELQNGILRFHKRIWIGHNPSLQQQLLSACHASAVGGHSGIPVTYMRMKQMFAWKGMKRAVQDYVQTCITCQQAKPDRSKLPGLLAPLPVPSNAWQVISMDFVEGLPLAAQANCILVVVDSFTKYAHFLPLHHPFTASSVARVFVDNIYKLHGMPTAIISDRD</sequence>
<evidence type="ECO:0000256" key="9">
    <source>
        <dbReference type="SAM" id="MobiDB-lite"/>
    </source>
</evidence>
<feature type="domain" description="Integrase catalytic" evidence="11">
    <location>
        <begin position="1061"/>
        <end position="1139"/>
    </location>
</feature>
<dbReference type="InterPro" id="IPR000477">
    <property type="entry name" value="RT_dom"/>
</dbReference>
<dbReference type="Gene3D" id="3.30.70.270">
    <property type="match status" value="2"/>
</dbReference>
<dbReference type="InterPro" id="IPR043128">
    <property type="entry name" value="Rev_trsase/Diguanyl_cyclase"/>
</dbReference>
<proteinExistence type="predicted"/>
<dbReference type="Pfam" id="PF00078">
    <property type="entry name" value="RVT_1"/>
    <property type="match status" value="1"/>
</dbReference>
<keyword evidence="2" id="KW-0808">Transferase</keyword>
<keyword evidence="7" id="KW-0695">RNA-directed DNA polymerase</keyword>
<dbReference type="FunFam" id="3.10.10.10:FF:000007">
    <property type="entry name" value="Retrovirus-related Pol polyprotein from transposon 17.6-like Protein"/>
    <property type="match status" value="1"/>
</dbReference>
<keyword evidence="4" id="KW-0540">Nuclease</keyword>
<dbReference type="InterPro" id="IPR041588">
    <property type="entry name" value="Integrase_H2C2"/>
</dbReference>
<evidence type="ECO:0000256" key="3">
    <source>
        <dbReference type="ARBA" id="ARBA00022695"/>
    </source>
</evidence>
<dbReference type="Pfam" id="PF17921">
    <property type="entry name" value="Integrase_H2C2"/>
    <property type="match status" value="1"/>
</dbReference>
<evidence type="ECO:0000256" key="5">
    <source>
        <dbReference type="ARBA" id="ARBA00022759"/>
    </source>
</evidence>
<evidence type="ECO:0008006" key="14">
    <source>
        <dbReference type="Google" id="ProtNLM"/>
    </source>
</evidence>
<evidence type="ECO:0000259" key="11">
    <source>
        <dbReference type="PROSITE" id="PS50994"/>
    </source>
</evidence>
<evidence type="ECO:0000259" key="10">
    <source>
        <dbReference type="PROSITE" id="PS50878"/>
    </source>
</evidence>
<dbReference type="InterPro" id="IPR012337">
    <property type="entry name" value="RNaseH-like_sf"/>
</dbReference>
<dbReference type="InterPro" id="IPR001584">
    <property type="entry name" value="Integrase_cat-core"/>
</dbReference>
<dbReference type="Pfam" id="PF17919">
    <property type="entry name" value="RT_RNaseH_2"/>
    <property type="match status" value="1"/>
</dbReference>
<accession>A0AAQ3UFB4</accession>
<dbReference type="Gene3D" id="3.10.10.10">
    <property type="entry name" value="HIV Type 1 Reverse Transcriptase, subunit A, domain 1"/>
    <property type="match status" value="1"/>
</dbReference>
<dbReference type="InterPro" id="IPR050951">
    <property type="entry name" value="Retrovirus_Pol_polyprotein"/>
</dbReference>
<dbReference type="Gene3D" id="2.40.70.10">
    <property type="entry name" value="Acid Proteases"/>
    <property type="match status" value="1"/>
</dbReference>
<dbReference type="Gene3D" id="3.30.420.10">
    <property type="entry name" value="Ribonuclease H-like superfamily/Ribonuclease H"/>
    <property type="match status" value="1"/>
</dbReference>
<dbReference type="InterPro" id="IPR041577">
    <property type="entry name" value="RT_RNaseH_2"/>
</dbReference>
<evidence type="ECO:0000256" key="8">
    <source>
        <dbReference type="ARBA" id="ARBA00023268"/>
    </source>
</evidence>
<keyword evidence="5" id="KW-0255">Endonuclease</keyword>
<dbReference type="SUPFAM" id="SSF50630">
    <property type="entry name" value="Acid proteases"/>
    <property type="match status" value="1"/>
</dbReference>
<dbReference type="GO" id="GO:0003964">
    <property type="term" value="F:RNA-directed DNA polymerase activity"/>
    <property type="evidence" value="ECO:0007669"/>
    <property type="project" value="UniProtKB-KW"/>
</dbReference>
<dbReference type="PANTHER" id="PTHR37984">
    <property type="entry name" value="PROTEIN CBG26694"/>
    <property type="match status" value="1"/>
</dbReference>
<evidence type="ECO:0000256" key="2">
    <source>
        <dbReference type="ARBA" id="ARBA00022679"/>
    </source>
</evidence>
<gene>
    <name evidence="12" type="ORF">U9M48_036876</name>
</gene>
<dbReference type="GO" id="GO:0003676">
    <property type="term" value="F:nucleic acid binding"/>
    <property type="evidence" value="ECO:0007669"/>
    <property type="project" value="InterPro"/>
</dbReference>
<dbReference type="CDD" id="cd09274">
    <property type="entry name" value="RNase_HI_RT_Ty3"/>
    <property type="match status" value="1"/>
</dbReference>
<dbReference type="Proteomes" id="UP001341281">
    <property type="component" value="Chromosome 08"/>
</dbReference>
<protein>
    <recommendedName>
        <fullName evidence="14">Reverse transcriptase</fullName>
    </recommendedName>
</protein>
<dbReference type="FunFam" id="3.30.70.270:FF:000020">
    <property type="entry name" value="Transposon Tf2-6 polyprotein-like Protein"/>
    <property type="match status" value="1"/>
</dbReference>
<dbReference type="GO" id="GO:0006508">
    <property type="term" value="P:proteolysis"/>
    <property type="evidence" value="ECO:0007669"/>
    <property type="project" value="UniProtKB-KW"/>
</dbReference>
<dbReference type="GO" id="GO:0015074">
    <property type="term" value="P:DNA integration"/>
    <property type="evidence" value="ECO:0007669"/>
    <property type="project" value="InterPro"/>
</dbReference>
<dbReference type="Gene3D" id="3.10.20.370">
    <property type="match status" value="1"/>
</dbReference>
<organism evidence="12 13">
    <name type="scientific">Paspalum notatum var. saurae</name>
    <dbReference type="NCBI Taxonomy" id="547442"/>
    <lineage>
        <taxon>Eukaryota</taxon>
        <taxon>Viridiplantae</taxon>
        <taxon>Streptophyta</taxon>
        <taxon>Embryophyta</taxon>
        <taxon>Tracheophyta</taxon>
        <taxon>Spermatophyta</taxon>
        <taxon>Magnoliopsida</taxon>
        <taxon>Liliopsida</taxon>
        <taxon>Poales</taxon>
        <taxon>Poaceae</taxon>
        <taxon>PACMAD clade</taxon>
        <taxon>Panicoideae</taxon>
        <taxon>Andropogonodae</taxon>
        <taxon>Paspaleae</taxon>
        <taxon>Paspalinae</taxon>
        <taxon>Paspalum</taxon>
    </lineage>
</organism>
<evidence type="ECO:0000256" key="4">
    <source>
        <dbReference type="ARBA" id="ARBA00022722"/>
    </source>
</evidence>
<evidence type="ECO:0000256" key="7">
    <source>
        <dbReference type="ARBA" id="ARBA00022918"/>
    </source>
</evidence>
<dbReference type="PROSITE" id="PS50994">
    <property type="entry name" value="INTEGRASE"/>
    <property type="match status" value="1"/>
</dbReference>
<evidence type="ECO:0000256" key="6">
    <source>
        <dbReference type="ARBA" id="ARBA00022801"/>
    </source>
</evidence>
<dbReference type="Pfam" id="PF08284">
    <property type="entry name" value="RVP_2"/>
    <property type="match status" value="1"/>
</dbReference>
<feature type="domain" description="Reverse transcriptase" evidence="10">
    <location>
        <begin position="542"/>
        <end position="721"/>
    </location>
</feature>
<dbReference type="PANTHER" id="PTHR37984:SF5">
    <property type="entry name" value="PROTEIN NYNRIN-LIKE"/>
    <property type="match status" value="1"/>
</dbReference>
<dbReference type="CDD" id="cd00303">
    <property type="entry name" value="retropepsin_like"/>
    <property type="match status" value="1"/>
</dbReference>
<dbReference type="CDD" id="cd01647">
    <property type="entry name" value="RT_LTR"/>
    <property type="match status" value="1"/>
</dbReference>
<keyword evidence="8" id="KW-0511">Multifunctional enzyme</keyword>
<dbReference type="SUPFAM" id="SSF56672">
    <property type="entry name" value="DNA/RNA polymerases"/>
    <property type="match status" value="1"/>
</dbReference>
<dbReference type="InterPro" id="IPR043502">
    <property type="entry name" value="DNA/RNA_pol_sf"/>
</dbReference>
<evidence type="ECO:0000313" key="12">
    <source>
        <dbReference type="EMBL" id="WVZ90589.1"/>
    </source>
</evidence>
<evidence type="ECO:0000313" key="13">
    <source>
        <dbReference type="Proteomes" id="UP001341281"/>
    </source>
</evidence>
<dbReference type="PROSITE" id="PS50878">
    <property type="entry name" value="RT_POL"/>
    <property type="match status" value="1"/>
</dbReference>